<dbReference type="PRINTS" id="PR00411">
    <property type="entry name" value="PNDRDTASEI"/>
</dbReference>
<evidence type="ECO:0000256" key="5">
    <source>
        <dbReference type="ARBA" id="ARBA00023002"/>
    </source>
</evidence>
<feature type="disulfide bond" description="Redox-active" evidence="12">
    <location>
        <begin position="43"/>
        <end position="48"/>
    </location>
</feature>
<dbReference type="InterPro" id="IPR001100">
    <property type="entry name" value="Pyr_nuc-diS_OxRdtase"/>
</dbReference>
<evidence type="ECO:0000256" key="1">
    <source>
        <dbReference type="ARBA" id="ARBA00007532"/>
    </source>
</evidence>
<keyword evidence="8 13" id="KW-0676">Redox-active center</keyword>
<feature type="binding site" evidence="11">
    <location>
        <position position="271"/>
    </location>
    <ligand>
        <name>NAD(+)</name>
        <dbReference type="ChEBI" id="CHEBI:57540"/>
    </ligand>
</feature>
<name>A0A4P2VTZ9_FLUSA</name>
<evidence type="ECO:0000256" key="9">
    <source>
        <dbReference type="ARBA" id="ARBA00049187"/>
    </source>
</evidence>
<evidence type="ECO:0000259" key="15">
    <source>
        <dbReference type="Pfam" id="PF07992"/>
    </source>
</evidence>
<evidence type="ECO:0000256" key="6">
    <source>
        <dbReference type="ARBA" id="ARBA00023027"/>
    </source>
</evidence>
<dbReference type="Proteomes" id="UP000291236">
    <property type="component" value="Chromosome"/>
</dbReference>
<keyword evidence="6 11" id="KW-0520">NAD</keyword>
<dbReference type="GO" id="GO:0004148">
    <property type="term" value="F:dihydrolipoyl dehydrogenase (NADH) activity"/>
    <property type="evidence" value="ECO:0007669"/>
    <property type="project" value="UniProtKB-EC"/>
</dbReference>
<dbReference type="EMBL" id="AP019368">
    <property type="protein sequence ID" value="BBH52905.1"/>
    <property type="molecule type" value="Genomic_DNA"/>
</dbReference>
<dbReference type="SUPFAM" id="SSF51905">
    <property type="entry name" value="FAD/NAD(P)-binding domain"/>
    <property type="match status" value="1"/>
</dbReference>
<evidence type="ECO:0000256" key="8">
    <source>
        <dbReference type="ARBA" id="ARBA00023284"/>
    </source>
</evidence>
<feature type="active site" description="Proton acceptor" evidence="10">
    <location>
        <position position="446"/>
    </location>
</feature>
<dbReference type="InterPro" id="IPR004099">
    <property type="entry name" value="Pyr_nucl-diS_OxRdtase_dimer"/>
</dbReference>
<feature type="binding site" evidence="11">
    <location>
        <position position="206"/>
    </location>
    <ligand>
        <name>NAD(+)</name>
        <dbReference type="ChEBI" id="CHEBI:57540"/>
    </ligand>
</feature>
<proteinExistence type="inferred from homology"/>
<dbReference type="SUPFAM" id="SSF55424">
    <property type="entry name" value="FAD/NAD-linked reductases, dimerisation (C-terminal) domain"/>
    <property type="match status" value="1"/>
</dbReference>
<dbReference type="KEGG" id="sbf:JCM31447_13480"/>
<feature type="domain" description="FAD/NAD(P)-binding" evidence="15">
    <location>
        <begin position="5"/>
        <end position="328"/>
    </location>
</feature>
<evidence type="ECO:0000256" key="4">
    <source>
        <dbReference type="ARBA" id="ARBA00022827"/>
    </source>
</evidence>
<dbReference type="InterPro" id="IPR012999">
    <property type="entry name" value="Pyr_OxRdtase_I_AS"/>
</dbReference>
<feature type="binding site" evidence="11">
    <location>
        <position position="52"/>
    </location>
    <ligand>
        <name>FAD</name>
        <dbReference type="ChEBI" id="CHEBI:57692"/>
    </ligand>
</feature>
<feature type="domain" description="Pyridine nucleotide-disulphide oxidoreductase dimerisation" evidence="14">
    <location>
        <begin position="349"/>
        <end position="457"/>
    </location>
</feature>
<dbReference type="PANTHER" id="PTHR22912:SF151">
    <property type="entry name" value="DIHYDROLIPOYL DEHYDROGENASE, MITOCHONDRIAL"/>
    <property type="match status" value="1"/>
</dbReference>
<evidence type="ECO:0000313" key="17">
    <source>
        <dbReference type="Proteomes" id="UP000291236"/>
    </source>
</evidence>
<protein>
    <recommendedName>
        <fullName evidence="2 13">Dihydrolipoyl dehydrogenase</fullName>
        <ecNumber evidence="2 13">1.8.1.4</ecNumber>
    </recommendedName>
</protein>
<dbReference type="FunFam" id="3.30.390.30:FF:000001">
    <property type="entry name" value="Dihydrolipoyl dehydrogenase"/>
    <property type="match status" value="1"/>
</dbReference>
<keyword evidence="17" id="KW-1185">Reference proteome</keyword>
<dbReference type="AlphaFoldDB" id="A0A4P2VTZ9"/>
<comment type="catalytic activity">
    <reaction evidence="9 13">
        <text>N(6)-[(R)-dihydrolipoyl]-L-lysyl-[protein] + NAD(+) = N(6)-[(R)-lipoyl]-L-lysyl-[protein] + NADH + H(+)</text>
        <dbReference type="Rhea" id="RHEA:15045"/>
        <dbReference type="Rhea" id="RHEA-COMP:10474"/>
        <dbReference type="Rhea" id="RHEA-COMP:10475"/>
        <dbReference type="ChEBI" id="CHEBI:15378"/>
        <dbReference type="ChEBI" id="CHEBI:57540"/>
        <dbReference type="ChEBI" id="CHEBI:57945"/>
        <dbReference type="ChEBI" id="CHEBI:83099"/>
        <dbReference type="ChEBI" id="CHEBI:83100"/>
        <dbReference type="EC" id="1.8.1.4"/>
    </reaction>
</comment>
<evidence type="ECO:0000256" key="7">
    <source>
        <dbReference type="ARBA" id="ARBA00023157"/>
    </source>
</evidence>
<evidence type="ECO:0000256" key="11">
    <source>
        <dbReference type="PIRSR" id="PIRSR000350-3"/>
    </source>
</evidence>
<reference evidence="16 17" key="1">
    <citation type="submission" date="2018-12" db="EMBL/GenBank/DDBJ databases">
        <title>Rubrispira sanarue gen. nov., sp., nov., a member of the order Silvanigrellales, isolated from a brackish lake in Hamamatsu Japan.</title>
        <authorList>
            <person name="Maejima Y."/>
            <person name="Iino T."/>
            <person name="Muraguchi Y."/>
            <person name="Fukuda K."/>
            <person name="Nojiri H."/>
            <person name="Ohkuma M."/>
            <person name="Moriuchi R."/>
            <person name="Dohra H."/>
            <person name="Kimbara K."/>
            <person name="Shintani M."/>
        </authorList>
    </citation>
    <scope>NUCLEOTIDE SEQUENCE [LARGE SCALE GENOMIC DNA]</scope>
    <source>
        <strain evidence="16 17">RF1110005</strain>
    </source>
</reference>
<dbReference type="Gene3D" id="3.50.50.60">
    <property type="entry name" value="FAD/NAD(P)-binding domain"/>
    <property type="match status" value="2"/>
</dbReference>
<dbReference type="InterPro" id="IPR036188">
    <property type="entry name" value="FAD/NAD-bd_sf"/>
</dbReference>
<keyword evidence="11" id="KW-0547">Nucleotide-binding</keyword>
<evidence type="ECO:0000256" key="13">
    <source>
        <dbReference type="RuleBase" id="RU003692"/>
    </source>
</evidence>
<dbReference type="InterPro" id="IPR023753">
    <property type="entry name" value="FAD/NAD-binding_dom"/>
</dbReference>
<dbReference type="InterPro" id="IPR006258">
    <property type="entry name" value="Lipoamide_DH"/>
</dbReference>
<dbReference type="InterPro" id="IPR050151">
    <property type="entry name" value="Class-I_Pyr_Nuc-Dis_Oxidored"/>
</dbReference>
<feature type="binding site" evidence="11">
    <location>
        <position position="313"/>
    </location>
    <ligand>
        <name>FAD</name>
        <dbReference type="ChEBI" id="CHEBI:57692"/>
    </ligand>
</feature>
<dbReference type="InterPro" id="IPR016156">
    <property type="entry name" value="FAD/NAD-linked_Rdtase_dimer_sf"/>
</dbReference>
<evidence type="ECO:0000256" key="3">
    <source>
        <dbReference type="ARBA" id="ARBA00022630"/>
    </source>
</evidence>
<dbReference type="Pfam" id="PF07992">
    <property type="entry name" value="Pyr_redox_2"/>
    <property type="match status" value="1"/>
</dbReference>
<keyword evidence="4 11" id="KW-0274">FAD</keyword>
<accession>A0A4P2VTZ9</accession>
<evidence type="ECO:0000256" key="10">
    <source>
        <dbReference type="PIRSR" id="PIRSR000350-2"/>
    </source>
</evidence>
<feature type="binding site" evidence="11">
    <location>
        <position position="118"/>
    </location>
    <ligand>
        <name>FAD</name>
        <dbReference type="ChEBI" id="CHEBI:57692"/>
    </ligand>
</feature>
<evidence type="ECO:0000259" key="14">
    <source>
        <dbReference type="Pfam" id="PF02852"/>
    </source>
</evidence>
<dbReference type="PROSITE" id="PS00076">
    <property type="entry name" value="PYRIDINE_REDOX_1"/>
    <property type="match status" value="1"/>
</dbReference>
<feature type="binding site" evidence="11">
    <location>
        <begin position="146"/>
        <end position="148"/>
    </location>
    <ligand>
        <name>FAD</name>
        <dbReference type="ChEBI" id="CHEBI:57692"/>
    </ligand>
</feature>
<gene>
    <name evidence="16" type="primary">lpdA</name>
    <name evidence="16" type="ORF">JCM31447_13480</name>
</gene>
<dbReference type="PRINTS" id="PR00368">
    <property type="entry name" value="FADPNR"/>
</dbReference>
<dbReference type="GO" id="GO:0050660">
    <property type="term" value="F:flavin adenine dinucleotide binding"/>
    <property type="evidence" value="ECO:0007669"/>
    <property type="project" value="InterPro"/>
</dbReference>
<evidence type="ECO:0000313" key="16">
    <source>
        <dbReference type="EMBL" id="BBH52905.1"/>
    </source>
</evidence>
<organism evidence="16 17">
    <name type="scientific">Fluviispira sanaruensis</name>
    <dbReference type="NCBI Taxonomy" id="2493639"/>
    <lineage>
        <taxon>Bacteria</taxon>
        <taxon>Pseudomonadati</taxon>
        <taxon>Bdellovibrionota</taxon>
        <taxon>Oligoflexia</taxon>
        <taxon>Silvanigrellales</taxon>
        <taxon>Silvanigrellaceae</taxon>
        <taxon>Fluviispira</taxon>
    </lineage>
</organism>
<dbReference type="PIRSF" id="PIRSF000350">
    <property type="entry name" value="Mercury_reductase_MerA"/>
    <property type="match status" value="1"/>
</dbReference>
<keyword evidence="5 13" id="KW-0560">Oxidoreductase</keyword>
<comment type="similarity">
    <text evidence="1 13">Belongs to the class-I pyridine nucleotide-disulfide oxidoreductase family.</text>
</comment>
<keyword evidence="7" id="KW-1015">Disulfide bond</keyword>
<dbReference type="NCBIfam" id="TIGR01350">
    <property type="entry name" value="lipoamide_DH"/>
    <property type="match status" value="1"/>
</dbReference>
<evidence type="ECO:0000256" key="2">
    <source>
        <dbReference type="ARBA" id="ARBA00012608"/>
    </source>
</evidence>
<feature type="binding site" evidence="11">
    <location>
        <begin position="183"/>
        <end position="190"/>
    </location>
    <ligand>
        <name>NAD(+)</name>
        <dbReference type="ChEBI" id="CHEBI:57540"/>
    </ligand>
</feature>
<dbReference type="PANTHER" id="PTHR22912">
    <property type="entry name" value="DISULFIDE OXIDOREDUCTASE"/>
    <property type="match status" value="1"/>
</dbReference>
<dbReference type="GO" id="GO:0005737">
    <property type="term" value="C:cytoplasm"/>
    <property type="evidence" value="ECO:0007669"/>
    <property type="project" value="UniProtKB-ARBA"/>
</dbReference>
<keyword evidence="3 13" id="KW-0285">Flavoprotein</keyword>
<dbReference type="Pfam" id="PF02852">
    <property type="entry name" value="Pyr_redox_dim"/>
    <property type="match status" value="1"/>
</dbReference>
<evidence type="ECO:0000256" key="12">
    <source>
        <dbReference type="PIRSR" id="PIRSR000350-4"/>
    </source>
</evidence>
<dbReference type="EC" id="1.8.1.4" evidence="2 13"/>
<dbReference type="GO" id="GO:0006103">
    <property type="term" value="P:2-oxoglutarate metabolic process"/>
    <property type="evidence" value="ECO:0007669"/>
    <property type="project" value="TreeGrafter"/>
</dbReference>
<comment type="cofactor">
    <cofactor evidence="11 13">
        <name>FAD</name>
        <dbReference type="ChEBI" id="CHEBI:57692"/>
    </cofactor>
    <text evidence="11 13">Binds 1 FAD per subunit.</text>
</comment>
<dbReference type="Gene3D" id="3.30.390.30">
    <property type="match status" value="1"/>
</dbReference>
<comment type="miscellaneous">
    <text evidence="13">The active site is a redox-active disulfide bond.</text>
</comment>
<dbReference type="RefSeq" id="WP_172603813.1">
    <property type="nucleotide sequence ID" value="NZ_AP019368.1"/>
</dbReference>
<sequence length="467" mass="50523">MSTNYDLIVIGSGPAGYEGAIYASQLGMKVALVEKEQWLGGTCLNVGCIPAKSMLQSALMYEKAKKFASYGVKIAGADNPELDFPQVNKRRDEIVKTMTNGVGFLMKKNKVDVIRGFGSIVAKGQVEVNADGKKTNYTCKNILIATGSRARHLPHIKVDGKNIVTSEEIWAFDKVPETMAVLGGGVIGCEFASAYGRYGTKVTILEMAEQICPTEDHETAAELTKALKKQNCEVLTSTKTKSIVAKGNKVEVQIEGENSVRTFDKVLLSVGRSPNVENIGLEKVGIKLDERGFIPVDLKTYQTNIAGIYAVGDVLSTPQLAHTGSAEALYAVDIIAGKKRHPINYLTNPAAIYTYPEIASIGHTENQLKKSGRAYKAAKFPFSAVAKARIDDIAEGFVKILVDPKYGEVLGVHIVNTKASEMISEFALGNNLEMTIEELAHTIHPHPTVSEIIKEAAHAAMGHPINM</sequence>